<evidence type="ECO:0000256" key="7">
    <source>
        <dbReference type="ARBA" id="ARBA00022679"/>
    </source>
</evidence>
<keyword evidence="3" id="KW-0696">RNA-directed RNA polymerase</keyword>
<keyword evidence="15" id="KW-0693">Viral RNA replication</keyword>
<evidence type="ECO:0000256" key="8">
    <source>
        <dbReference type="ARBA" id="ARBA00022695"/>
    </source>
</evidence>
<keyword evidence="17" id="KW-1035">Host cytoplasm</keyword>
<evidence type="ECO:0000256" key="5">
    <source>
        <dbReference type="ARBA" id="ARBA00022553"/>
    </source>
</evidence>
<dbReference type="GO" id="GO:0005524">
    <property type="term" value="F:ATP binding"/>
    <property type="evidence" value="ECO:0007669"/>
    <property type="project" value="UniProtKB-KW"/>
</dbReference>
<keyword evidence="12" id="KW-0788">Thiol protease</keyword>
<dbReference type="InterPro" id="IPR001205">
    <property type="entry name" value="RNA-dir_pol_C"/>
</dbReference>
<dbReference type="InterPro" id="IPR009003">
    <property type="entry name" value="Peptidase_S1_PA"/>
</dbReference>
<evidence type="ECO:0000256" key="15">
    <source>
        <dbReference type="ARBA" id="ARBA00022953"/>
    </source>
</evidence>
<keyword evidence="11" id="KW-0347">Helicase</keyword>
<dbReference type="Pfam" id="PF00680">
    <property type="entry name" value="RdRP_1"/>
    <property type="match status" value="1"/>
</dbReference>
<evidence type="ECO:0000256" key="9">
    <source>
        <dbReference type="ARBA" id="ARBA00022741"/>
    </source>
</evidence>
<evidence type="ECO:0000256" key="1">
    <source>
        <dbReference type="ARBA" id="ARBA00004192"/>
    </source>
</evidence>
<dbReference type="InterPro" id="IPR043502">
    <property type="entry name" value="DNA/RNA_pol_sf"/>
</dbReference>
<dbReference type="SUPFAM" id="SSF56672">
    <property type="entry name" value="DNA/RNA polymerases"/>
    <property type="match status" value="1"/>
</dbReference>
<sequence length="1946" mass="224758">MSTESIHVSEFPHEEWGEQYHQTSFWSRVASYISSTVSSFSYNMGLSIEAFGQAYATVKDKLPGLVKRIFVKTSECVLDTYAKVKRFIKQVIAFLSNVIDKSYSRLLDYASEYVLNMFEMMKNKADRLLKEIICMFFLTFFSCLNFIFGRGNKLTTMIAVAINAIVFLMAETTTLKWVSILSAVTSALTYVVPVTKDRYEPQMDVEDKKLVNDFGKNIIYIAVLGWCALKGLELPTDAKGITSVLQRHGYLGRAMMTWEKINDGLVLAFEQAYEVVFRLILKRDYASSHSLKSINELHASVLEMLRLDNHLKIGKDYETTMKIEAMYFKYMALKQVFAGDRKATKLLEDIGPPIYNMYQMVTEKNPKASRMRKEPVVVLMTGKTGVGKTSMLYALQVDLLKICGKWYPERGTDGLIYSRNSEQEFWDGYADQPICVVDEFAQRVDSAQSPNIEFFELIRAANIFPYQLHSAAINEKATNCFKSEFMVLTSNMISLRAPSIQSVDAVERRIHLDYEISVIPCVQSGLEPHPWRLDVGKLQSYRSDNHLPTTDMSHYQIKDKRTNEVYNYDQFLVQISLQYKRNKDQHDSMNNAASARAAADLPDGCFSLNDELNRYQPEAIAPSGTDPRYNNVIYAITLAEFVMIPSGPRLQLMQQGVRVYQSTSFKATFHTAEEVATYCMMHPNRDFKGHDELPYQRLLKIHKSLTEVGSSTPSEFFLQNPEYANDAHYERSVVELQDKIADTLQQLNEIRDDLRERNYRMSSSFEEFERSYTDAAPPDCDSPEAAEETYWHNFVRYKELLDQLHAKEKWYNPMRFARLVRTAWFGFDDYHHVYERFTRPVMIIVGLFVVGKALTYLVNYYTGHKSPLVKRSISLLIHTMSLPFVPMTLPMVVLRSSLTAWEVLHFLKSMNERCKDCKICDKISDMVRENNLADCDPLFFWVRNKFEKENWSEKKIAYCLTYFRINYNNDLRLFMLGDDLSPKLYMFAKDLGSKNDDELDIDNIPRLMKEKEIPLYELLQRIYDMESNPSISVESNEGENTEKKKIRFENQPESNEGENVEKKKIRFEDQVESNEGENVEKKKIRFEDQKPESNEGEDSKRKQIRFEEDSTLAMFKSFKTEGFPSKAADDLRGVVRSNMWLISIFRKDGDGKILKVLGTVTTLKGYVTLINEHYLISMKYFMKQHGEDHKYFIELRRHKSAAGSVYPFDVFISTAKRVERAGLKTELFTFKLPKSCGQGRDLTKHMFTPSNLSKMAQGIRLYLVTMERDNNIWNEVIRDGIFQKISTVELSDNYDPSKIHVYANTCKYTMTTKAGDCGSPIIVNSDQFERKLIGFHIGGNTSGGCASIVCVDDINKVVRNEFCEVPLEYVKPQALENDFPLYNSSFSYIGAIEKPIATPSKTKLRRSPIFNEIVETKVAPARLRPALEPDGPMLKGLMKNAMESFEPDRVHLESAVHSYKEMLFRLPPEGIETKVLSYEDAVRGVEGNPFFPPCKRTTSAGFPYSQQTKKKGKTQWMGDNEWDFTSKDALELKYQVETMEDQCRKGIIPEVYYVDTLKDEKRPIEKVQQGKTRVFSAAPQHFVVLFRKYFLGFEAFMMRNKIANECGVGMNPYSKDWKDVVNHLDIFGGETMIAGDFSNFDGTINFYIMDKILDIINEFYSDDLQNQKVRRVLWEHISKSKHIVSHFVYQFTHSQPSGNPATAVTNSMYNSIAVRYCYSEIFGNAMSFNKYVRMIAYGDDNVISVAPFVHKRFNPSILSEAFKELAMTYTSETKGQQQSEFRKISEVTFLKRGFEFDEDVGHWFAPLSIDSISEMTNWIKTGPSDWASLIDNCKQAINELYFHDESTFVWFSGMVNQKLRERNKPIIPLWDWDQARYLISSGRFHELNETAANMRWAFDDQMVRIQDNSVTAHPQSYTNPTIKIKSQELNINLSRTQIFRILHHAL</sequence>
<keyword evidence="7" id="KW-0808">Transferase</keyword>
<dbReference type="GO" id="GO:0003723">
    <property type="term" value="F:RNA binding"/>
    <property type="evidence" value="ECO:0007669"/>
    <property type="project" value="InterPro"/>
</dbReference>
<keyword evidence="19" id="KW-0812">Transmembrane</keyword>
<reference evidence="23" key="1">
    <citation type="submission" date="2020-07" db="EMBL/GenBank/DDBJ databases">
        <authorList>
            <person name="Guo L."/>
            <person name="Lu X."/>
        </authorList>
    </citation>
    <scope>NUCLEOTIDE SEQUENCE</scope>
    <source>
        <strain evidence="23">USAdf-2</strain>
    </source>
</reference>
<evidence type="ECO:0000256" key="14">
    <source>
        <dbReference type="ARBA" id="ARBA00022870"/>
    </source>
</evidence>
<dbReference type="GO" id="GO:0003968">
    <property type="term" value="F:RNA-directed RNA polymerase activity"/>
    <property type="evidence" value="ECO:0007669"/>
    <property type="project" value="UniProtKB-KW"/>
</dbReference>
<evidence type="ECO:0000256" key="18">
    <source>
        <dbReference type="SAM" id="MobiDB-lite"/>
    </source>
</evidence>
<feature type="region of interest" description="Disordered" evidence="18">
    <location>
        <begin position="1030"/>
        <end position="1103"/>
    </location>
</feature>
<feature type="compositionally biased region" description="Basic and acidic residues" evidence="18">
    <location>
        <begin position="1040"/>
        <end position="1050"/>
    </location>
</feature>
<evidence type="ECO:0000313" key="23">
    <source>
        <dbReference type="EMBL" id="QPG92978.1"/>
    </source>
</evidence>
<dbReference type="SUPFAM" id="SSF50494">
    <property type="entry name" value="Trypsin-like serine proteases"/>
    <property type="match status" value="1"/>
</dbReference>
<dbReference type="GO" id="GO:0004197">
    <property type="term" value="F:cysteine-type endopeptidase activity"/>
    <property type="evidence" value="ECO:0007669"/>
    <property type="project" value="InterPro"/>
</dbReference>
<proteinExistence type="predicted"/>
<feature type="compositionally biased region" description="Basic and acidic residues" evidence="18">
    <location>
        <begin position="1059"/>
        <end position="1069"/>
    </location>
</feature>
<feature type="compositionally biased region" description="Basic and acidic residues" evidence="18">
    <location>
        <begin position="1078"/>
        <end position="1103"/>
    </location>
</feature>
<dbReference type="PROSITE" id="PS51874">
    <property type="entry name" value="PCV_3C_PRO"/>
    <property type="match status" value="1"/>
</dbReference>
<keyword evidence="13" id="KW-0067">ATP-binding</keyword>
<keyword evidence="6" id="KW-0645">Protease</keyword>
<feature type="transmembrane region" description="Helical" evidence="19">
    <location>
        <begin position="841"/>
        <end position="861"/>
    </location>
</feature>
<dbReference type="GO" id="GO:0003724">
    <property type="term" value="F:RNA helicase activity"/>
    <property type="evidence" value="ECO:0007669"/>
    <property type="project" value="InterPro"/>
</dbReference>
<dbReference type="InterPro" id="IPR043504">
    <property type="entry name" value="Peptidase_S1_PA_chymotrypsin"/>
</dbReference>
<keyword evidence="5" id="KW-0597">Phosphoprotein</keyword>
<dbReference type="InterPro" id="IPR007094">
    <property type="entry name" value="RNA-dir_pol_PSvirus"/>
</dbReference>
<keyword evidence="19" id="KW-1133">Transmembrane helix</keyword>
<comment type="subcellular location">
    <subcellularLocation>
        <location evidence="1">Host cytoplasm</location>
    </subcellularLocation>
    <subcellularLocation>
        <location evidence="2">Host membrane</location>
    </subcellularLocation>
</comment>
<feature type="domain" description="SF3 helicase" evidence="21">
    <location>
        <begin position="357"/>
        <end position="529"/>
    </location>
</feature>
<dbReference type="GO" id="GO:0006351">
    <property type="term" value="P:DNA-templated transcription"/>
    <property type="evidence" value="ECO:0007669"/>
    <property type="project" value="InterPro"/>
</dbReference>
<feature type="transmembrane region" description="Helical" evidence="19">
    <location>
        <begin position="873"/>
        <end position="894"/>
    </location>
</feature>
<evidence type="ECO:0000256" key="4">
    <source>
        <dbReference type="ARBA" id="ARBA00022520"/>
    </source>
</evidence>
<evidence type="ECO:0000256" key="10">
    <source>
        <dbReference type="ARBA" id="ARBA00022801"/>
    </source>
</evidence>
<accession>A0A7S9KIU6</accession>
<keyword evidence="9" id="KW-0547">Nucleotide-binding</keyword>
<feature type="domain" description="Peptidase C3" evidence="22">
    <location>
        <begin position="1125"/>
        <end position="1354"/>
    </location>
</feature>
<dbReference type="Pfam" id="PF00548">
    <property type="entry name" value="Peptidase_C3"/>
    <property type="match status" value="1"/>
</dbReference>
<dbReference type="InterPro" id="IPR000199">
    <property type="entry name" value="Peptidase_C3A/C3B_picornavir"/>
</dbReference>
<keyword evidence="8" id="KW-0548">Nucleotidyltransferase</keyword>
<dbReference type="GO" id="GO:0006508">
    <property type="term" value="P:proteolysis"/>
    <property type="evidence" value="ECO:0007669"/>
    <property type="project" value="UniProtKB-KW"/>
</dbReference>
<keyword evidence="16 19" id="KW-0472">Membrane</keyword>
<keyword evidence="10" id="KW-0378">Hydrolase</keyword>
<name>A0A7S9KIU6_9VIRU</name>
<dbReference type="InterPro" id="IPR000605">
    <property type="entry name" value="Helicase_SF3_ssDNA/RNA_vir"/>
</dbReference>
<dbReference type="PROSITE" id="PS51218">
    <property type="entry name" value="SF3_HELICASE_2"/>
    <property type="match status" value="1"/>
</dbReference>
<dbReference type="InterPro" id="IPR043128">
    <property type="entry name" value="Rev_trsase/Diguanyl_cyclase"/>
</dbReference>
<evidence type="ECO:0000256" key="12">
    <source>
        <dbReference type="ARBA" id="ARBA00022807"/>
    </source>
</evidence>
<feature type="domain" description="RdRp catalytic" evidence="20">
    <location>
        <begin position="1630"/>
        <end position="1753"/>
    </location>
</feature>
<evidence type="ECO:0000256" key="13">
    <source>
        <dbReference type="ARBA" id="ARBA00022840"/>
    </source>
</evidence>
<organism evidence="23">
    <name type="scientific">Skokie dicistro-like virus</name>
    <dbReference type="NCBI Taxonomy" id="2789443"/>
    <lineage>
        <taxon>Viruses</taxon>
        <taxon>Riboviria</taxon>
        <taxon>Orthornavirae</taxon>
        <taxon>Pisuviricota</taxon>
        <taxon>Pisoniviricetes</taxon>
        <taxon>Picornavirales</taxon>
        <taxon>Dicistroviridae</taxon>
    </lineage>
</organism>
<evidence type="ECO:0000256" key="19">
    <source>
        <dbReference type="SAM" id="Phobius"/>
    </source>
</evidence>
<evidence type="ECO:0000259" key="22">
    <source>
        <dbReference type="PROSITE" id="PS51874"/>
    </source>
</evidence>
<dbReference type="Pfam" id="PF00910">
    <property type="entry name" value="RNA_helicase"/>
    <property type="match status" value="1"/>
</dbReference>
<dbReference type="Gene3D" id="2.40.10.10">
    <property type="entry name" value="Trypsin-like serine proteases"/>
    <property type="match status" value="1"/>
</dbReference>
<dbReference type="EMBL" id="MT747992">
    <property type="protein sequence ID" value="QPG92978.1"/>
    <property type="molecule type" value="Genomic_RNA"/>
</dbReference>
<evidence type="ECO:0000256" key="11">
    <source>
        <dbReference type="ARBA" id="ARBA00022806"/>
    </source>
</evidence>
<evidence type="ECO:0000256" key="3">
    <source>
        <dbReference type="ARBA" id="ARBA00022484"/>
    </source>
</evidence>
<dbReference type="PROSITE" id="PS50507">
    <property type="entry name" value="RDRP_SSRNA_POS"/>
    <property type="match status" value="1"/>
</dbReference>
<dbReference type="GO" id="GO:0033644">
    <property type="term" value="C:host cell membrane"/>
    <property type="evidence" value="ECO:0007669"/>
    <property type="project" value="UniProtKB-SubCell"/>
</dbReference>
<dbReference type="Gene3D" id="1.20.960.20">
    <property type="match status" value="1"/>
</dbReference>
<dbReference type="InterPro" id="IPR014759">
    <property type="entry name" value="Helicase_SF3_ssRNA_vir"/>
</dbReference>
<dbReference type="InterPro" id="IPR044067">
    <property type="entry name" value="PCV_3C_PRO"/>
</dbReference>
<evidence type="ECO:0000259" key="20">
    <source>
        <dbReference type="PROSITE" id="PS50507"/>
    </source>
</evidence>
<dbReference type="Gene3D" id="3.30.70.270">
    <property type="match status" value="1"/>
</dbReference>
<evidence type="ECO:0000256" key="17">
    <source>
        <dbReference type="ARBA" id="ARBA00023200"/>
    </source>
</evidence>
<evidence type="ECO:0000259" key="21">
    <source>
        <dbReference type="PROSITE" id="PS51218"/>
    </source>
</evidence>
<protein>
    <submittedName>
        <fullName evidence="23">Polyprotein 1</fullName>
    </submittedName>
</protein>
<dbReference type="CDD" id="cd23194">
    <property type="entry name" value="Dicistroviridae_RdRp"/>
    <property type="match status" value="1"/>
</dbReference>
<dbReference type="GO" id="GO:0039694">
    <property type="term" value="P:viral RNA genome replication"/>
    <property type="evidence" value="ECO:0007669"/>
    <property type="project" value="InterPro"/>
</dbReference>
<evidence type="ECO:0000256" key="6">
    <source>
        <dbReference type="ARBA" id="ARBA00022670"/>
    </source>
</evidence>
<evidence type="ECO:0000256" key="16">
    <source>
        <dbReference type="ARBA" id="ARBA00023136"/>
    </source>
</evidence>
<feature type="transmembrane region" description="Helical" evidence="19">
    <location>
        <begin position="128"/>
        <end position="148"/>
    </location>
</feature>
<keyword evidence="14" id="KW-1043">Host membrane</keyword>
<evidence type="ECO:0000256" key="2">
    <source>
        <dbReference type="ARBA" id="ARBA00004551"/>
    </source>
</evidence>
<keyword evidence="4" id="KW-0191">Covalent protein-RNA linkage</keyword>